<dbReference type="EMBL" id="CP001700">
    <property type="protein sequence ID" value="ACU76863.1"/>
    <property type="molecule type" value="Genomic_DNA"/>
</dbReference>
<name>C7QH13_CATAD</name>
<reference evidence="1 2" key="1">
    <citation type="journal article" date="2009" name="Stand. Genomic Sci.">
        <title>Complete genome sequence of Catenulispora acidiphila type strain (ID 139908).</title>
        <authorList>
            <person name="Copeland A."/>
            <person name="Lapidus A."/>
            <person name="Glavina Del Rio T."/>
            <person name="Nolan M."/>
            <person name="Lucas S."/>
            <person name="Chen F."/>
            <person name="Tice H."/>
            <person name="Cheng J.F."/>
            <person name="Bruce D."/>
            <person name="Goodwin L."/>
            <person name="Pitluck S."/>
            <person name="Mikhailova N."/>
            <person name="Pati A."/>
            <person name="Ivanova N."/>
            <person name="Mavromatis K."/>
            <person name="Chen A."/>
            <person name="Palaniappan K."/>
            <person name="Chain P."/>
            <person name="Land M."/>
            <person name="Hauser L."/>
            <person name="Chang Y.J."/>
            <person name="Jeffries C.D."/>
            <person name="Chertkov O."/>
            <person name="Brettin T."/>
            <person name="Detter J.C."/>
            <person name="Han C."/>
            <person name="Ali Z."/>
            <person name="Tindall B.J."/>
            <person name="Goker M."/>
            <person name="Bristow J."/>
            <person name="Eisen J.A."/>
            <person name="Markowitz V."/>
            <person name="Hugenholtz P."/>
            <person name="Kyrpides N.C."/>
            <person name="Klenk H.P."/>
        </authorList>
    </citation>
    <scope>NUCLEOTIDE SEQUENCE [LARGE SCALE GENOMIC DNA]</scope>
    <source>
        <strain evidence="2">DSM 44928 / JCM 14897 / NBRC 102108 / NRRL B-24433 / ID139908</strain>
    </source>
</reference>
<dbReference type="Proteomes" id="UP000000851">
    <property type="component" value="Chromosome"/>
</dbReference>
<dbReference type="AlphaFoldDB" id="C7QH13"/>
<dbReference type="InParanoid" id="C7QH13"/>
<dbReference type="STRING" id="479433.Caci_8040"/>
<gene>
    <name evidence="1" type="ordered locus">Caci_8040</name>
</gene>
<keyword evidence="2" id="KW-1185">Reference proteome</keyword>
<dbReference type="HOGENOM" id="CLU_111512_1_0_11"/>
<sequence length="168" mass="17779">MWGYHAGRTGAVRVDLPKTSDQAVLTACANLIKALPSEVEGEHRRGAVGDDVHVAQRAAAWGPTATVLRCGVAEPAAIVVGGPDYTPLSNQYAGMGPDESAQVNWLIEDHGDHATFTTTDRALYVQVTVPYDTATEKQNASNVLVDIAPAIVKTVPTKAGQFVSDQIQ</sequence>
<dbReference type="InterPro" id="IPR021903">
    <property type="entry name" value="DUF3515"/>
</dbReference>
<evidence type="ECO:0000313" key="2">
    <source>
        <dbReference type="Proteomes" id="UP000000851"/>
    </source>
</evidence>
<organism evidence="1 2">
    <name type="scientific">Catenulispora acidiphila (strain DSM 44928 / JCM 14897 / NBRC 102108 / NRRL B-24433 / ID139908)</name>
    <dbReference type="NCBI Taxonomy" id="479433"/>
    <lineage>
        <taxon>Bacteria</taxon>
        <taxon>Bacillati</taxon>
        <taxon>Actinomycetota</taxon>
        <taxon>Actinomycetes</taxon>
        <taxon>Catenulisporales</taxon>
        <taxon>Catenulisporaceae</taxon>
        <taxon>Catenulispora</taxon>
    </lineage>
</organism>
<dbReference type="KEGG" id="cai:Caci_8040"/>
<protein>
    <recommendedName>
        <fullName evidence="3">DUF3515 domain-containing protein</fullName>
    </recommendedName>
</protein>
<proteinExistence type="predicted"/>
<accession>C7QH13</accession>
<dbReference type="Pfam" id="PF12028">
    <property type="entry name" value="DUF3515"/>
    <property type="match status" value="1"/>
</dbReference>
<evidence type="ECO:0008006" key="3">
    <source>
        <dbReference type="Google" id="ProtNLM"/>
    </source>
</evidence>
<evidence type="ECO:0000313" key="1">
    <source>
        <dbReference type="EMBL" id="ACU76863.1"/>
    </source>
</evidence>
<dbReference type="RefSeq" id="WP_015796588.1">
    <property type="nucleotide sequence ID" value="NC_013131.1"/>
</dbReference>